<proteinExistence type="predicted"/>
<evidence type="ECO:0000256" key="1">
    <source>
        <dbReference type="SAM" id="MobiDB-lite"/>
    </source>
</evidence>
<feature type="region of interest" description="Disordered" evidence="1">
    <location>
        <begin position="71"/>
        <end position="97"/>
    </location>
</feature>
<evidence type="ECO:0000256" key="2">
    <source>
        <dbReference type="SAM" id="SignalP"/>
    </source>
</evidence>
<comment type="caution">
    <text evidence="3">The sequence shown here is derived from an EMBL/GenBank/DDBJ whole genome shotgun (WGS) entry which is preliminary data.</text>
</comment>
<evidence type="ECO:0008006" key="5">
    <source>
        <dbReference type="Google" id="ProtNLM"/>
    </source>
</evidence>
<dbReference type="AlphaFoldDB" id="A0A1Y2C0I1"/>
<feature type="chain" id="PRO_5011009120" description="SH3 domain-containing protein" evidence="2">
    <location>
        <begin position="23"/>
        <end position="204"/>
    </location>
</feature>
<feature type="signal peptide" evidence="2">
    <location>
        <begin position="1"/>
        <end position="22"/>
    </location>
</feature>
<evidence type="ECO:0000313" key="4">
    <source>
        <dbReference type="Proteomes" id="UP000193642"/>
    </source>
</evidence>
<keyword evidence="4" id="KW-1185">Reference proteome</keyword>
<accession>A0A1Y2C0I1</accession>
<organism evidence="3 4">
    <name type="scientific">Rhizoclosmatium globosum</name>
    <dbReference type="NCBI Taxonomy" id="329046"/>
    <lineage>
        <taxon>Eukaryota</taxon>
        <taxon>Fungi</taxon>
        <taxon>Fungi incertae sedis</taxon>
        <taxon>Chytridiomycota</taxon>
        <taxon>Chytridiomycota incertae sedis</taxon>
        <taxon>Chytridiomycetes</taxon>
        <taxon>Chytridiales</taxon>
        <taxon>Chytriomycetaceae</taxon>
        <taxon>Rhizoclosmatium</taxon>
    </lineage>
</organism>
<reference evidence="3 4" key="1">
    <citation type="submission" date="2016-07" db="EMBL/GenBank/DDBJ databases">
        <title>Pervasive Adenine N6-methylation of Active Genes in Fungi.</title>
        <authorList>
            <consortium name="DOE Joint Genome Institute"/>
            <person name="Mondo S.J."/>
            <person name="Dannebaum R.O."/>
            <person name="Kuo R.C."/>
            <person name="Labutti K."/>
            <person name="Haridas S."/>
            <person name="Kuo A."/>
            <person name="Salamov A."/>
            <person name="Ahrendt S.R."/>
            <person name="Lipzen A."/>
            <person name="Sullivan W."/>
            <person name="Andreopoulos W.B."/>
            <person name="Clum A."/>
            <person name="Lindquist E."/>
            <person name="Daum C."/>
            <person name="Ramamoorthy G.K."/>
            <person name="Gryganskyi A."/>
            <person name="Culley D."/>
            <person name="Magnuson J.K."/>
            <person name="James T.Y."/>
            <person name="O'Malley M.A."/>
            <person name="Stajich J.E."/>
            <person name="Spatafora J.W."/>
            <person name="Visel A."/>
            <person name="Grigoriev I.V."/>
        </authorList>
    </citation>
    <scope>NUCLEOTIDE SEQUENCE [LARGE SCALE GENOMIC DNA]</scope>
    <source>
        <strain evidence="3 4">JEL800</strain>
    </source>
</reference>
<name>A0A1Y2C0I1_9FUNG</name>
<gene>
    <name evidence="3" type="ORF">BCR33DRAFT_367418</name>
</gene>
<keyword evidence="2" id="KW-0732">Signal</keyword>
<dbReference type="EMBL" id="MCGO01000035">
    <property type="protein sequence ID" value="ORY40519.1"/>
    <property type="molecule type" value="Genomic_DNA"/>
</dbReference>
<evidence type="ECO:0000313" key="3">
    <source>
        <dbReference type="EMBL" id="ORY40519.1"/>
    </source>
</evidence>
<sequence length="204" mass="22940">MLFHQCITFCVFQCLDCSLTSGGWIRLGAPTRPLCRHRCANSVWSSRKLVLQRSVISNNIPIHMHFRSILPLPQQPPKKPSSSYNRPPSPLHHPHTPLLNRSIIPTQPDLLFHSPLLSTLKSPTTLFPNFPTTLINRQQSLITTPINTTITKNTIHPHTTATDATRLTGSPYNRTLKFVSRRQYDPCASVVNVGDAVVILNVRQ</sequence>
<protein>
    <recommendedName>
        <fullName evidence="5">SH3 domain-containing protein</fullName>
    </recommendedName>
</protein>
<dbReference type="Proteomes" id="UP000193642">
    <property type="component" value="Unassembled WGS sequence"/>
</dbReference>